<dbReference type="InterPro" id="IPR039295">
    <property type="entry name" value="MSB2"/>
</dbReference>
<accession>A0A1C7MYP6</accession>
<keyword evidence="4" id="KW-1185">Reference proteome</keyword>
<dbReference type="GO" id="GO:0009986">
    <property type="term" value="C:cell surface"/>
    <property type="evidence" value="ECO:0007669"/>
    <property type="project" value="TreeGrafter"/>
</dbReference>
<evidence type="ECO:0000256" key="1">
    <source>
        <dbReference type="SAM" id="MobiDB-lite"/>
    </source>
</evidence>
<evidence type="ECO:0000313" key="4">
    <source>
        <dbReference type="Proteomes" id="UP000093000"/>
    </source>
</evidence>
<keyword evidence="2" id="KW-0812">Transmembrane</keyword>
<feature type="transmembrane region" description="Helical" evidence="2">
    <location>
        <begin position="414"/>
        <end position="435"/>
    </location>
</feature>
<evidence type="ECO:0000313" key="3">
    <source>
        <dbReference type="EMBL" id="OBZ81922.1"/>
    </source>
</evidence>
<dbReference type="GO" id="GO:0007232">
    <property type="term" value="P:osmosensory signaling pathway via Sho1 osmosensor"/>
    <property type="evidence" value="ECO:0007669"/>
    <property type="project" value="InterPro"/>
</dbReference>
<name>A0A1C7MYP6_9FUNG</name>
<dbReference type="EMBL" id="LUGH01001006">
    <property type="protein sequence ID" value="OBZ81922.1"/>
    <property type="molecule type" value="Genomic_DNA"/>
</dbReference>
<dbReference type="InParanoid" id="A0A1C7MYP6"/>
<dbReference type="OrthoDB" id="2443140at2759"/>
<feature type="non-terminal residue" evidence="3">
    <location>
        <position position="1"/>
    </location>
</feature>
<feature type="compositionally biased region" description="Low complexity" evidence="1">
    <location>
        <begin position="67"/>
        <end position="85"/>
    </location>
</feature>
<evidence type="ECO:0000256" key="2">
    <source>
        <dbReference type="SAM" id="Phobius"/>
    </source>
</evidence>
<dbReference type="Proteomes" id="UP000093000">
    <property type="component" value="Unassembled WGS sequence"/>
</dbReference>
<dbReference type="AlphaFoldDB" id="A0A1C7MYP6"/>
<dbReference type="GO" id="GO:0030427">
    <property type="term" value="C:site of polarized growth"/>
    <property type="evidence" value="ECO:0007669"/>
    <property type="project" value="TreeGrafter"/>
</dbReference>
<feature type="region of interest" description="Disordered" evidence="1">
    <location>
        <begin position="1"/>
        <end position="22"/>
    </location>
</feature>
<dbReference type="STRING" id="101091.A0A1C7MYP6"/>
<gene>
    <name evidence="3" type="ORF">A0J61_10029</name>
</gene>
<protein>
    <submittedName>
        <fullName evidence="3">Uncharacterized protein</fullName>
    </submittedName>
</protein>
<dbReference type="GO" id="GO:0031505">
    <property type="term" value="P:fungal-type cell wall organization"/>
    <property type="evidence" value="ECO:0007669"/>
    <property type="project" value="TreeGrafter"/>
</dbReference>
<dbReference type="GO" id="GO:0005576">
    <property type="term" value="C:extracellular region"/>
    <property type="evidence" value="ECO:0007669"/>
    <property type="project" value="TreeGrafter"/>
</dbReference>
<organism evidence="3 4">
    <name type="scientific">Choanephora cucurbitarum</name>
    <dbReference type="NCBI Taxonomy" id="101091"/>
    <lineage>
        <taxon>Eukaryota</taxon>
        <taxon>Fungi</taxon>
        <taxon>Fungi incertae sedis</taxon>
        <taxon>Mucoromycota</taxon>
        <taxon>Mucoromycotina</taxon>
        <taxon>Mucoromycetes</taxon>
        <taxon>Mucorales</taxon>
        <taxon>Mucorineae</taxon>
        <taxon>Choanephoraceae</taxon>
        <taxon>Choanephoroideae</taxon>
        <taxon>Choanephora</taxon>
    </lineage>
</organism>
<feature type="region of interest" description="Disordered" evidence="1">
    <location>
        <begin position="54"/>
        <end position="89"/>
    </location>
</feature>
<feature type="non-terminal residue" evidence="3">
    <location>
        <position position="489"/>
    </location>
</feature>
<feature type="compositionally biased region" description="Polar residues" evidence="1">
    <location>
        <begin position="372"/>
        <end position="393"/>
    </location>
</feature>
<dbReference type="GO" id="GO:0006972">
    <property type="term" value="P:hyperosmotic response"/>
    <property type="evidence" value="ECO:0007669"/>
    <property type="project" value="TreeGrafter"/>
</dbReference>
<proteinExistence type="predicted"/>
<reference evidence="3 4" key="1">
    <citation type="submission" date="2016-03" db="EMBL/GenBank/DDBJ databases">
        <title>Choanephora cucurbitarum.</title>
        <authorList>
            <person name="Min B."/>
            <person name="Park H."/>
            <person name="Park J.-H."/>
            <person name="Shin H.-D."/>
            <person name="Choi I.-G."/>
        </authorList>
    </citation>
    <scope>NUCLEOTIDE SEQUENCE [LARGE SCALE GENOMIC DNA]</scope>
    <source>
        <strain evidence="3 4">KUS-F28377</strain>
    </source>
</reference>
<keyword evidence="2" id="KW-1133">Transmembrane helix</keyword>
<comment type="caution">
    <text evidence="3">The sequence shown here is derived from an EMBL/GenBank/DDBJ whole genome shotgun (WGS) entry which is preliminary data.</text>
</comment>
<keyword evidence="2" id="KW-0472">Membrane</keyword>
<dbReference type="GO" id="GO:0005886">
    <property type="term" value="C:plasma membrane"/>
    <property type="evidence" value="ECO:0007669"/>
    <property type="project" value="InterPro"/>
</dbReference>
<dbReference type="GO" id="GO:0001402">
    <property type="term" value="P:signal transduction involved in filamentous growth"/>
    <property type="evidence" value="ECO:0007669"/>
    <property type="project" value="TreeGrafter"/>
</dbReference>
<feature type="region of interest" description="Disordered" evidence="1">
    <location>
        <begin position="372"/>
        <end position="398"/>
    </location>
</feature>
<feature type="compositionally biased region" description="Polar residues" evidence="1">
    <location>
        <begin position="1"/>
        <end position="15"/>
    </location>
</feature>
<sequence length="489" mass="52145">TTTAKEVTTPHAQKPTTTNEEVATTTANEITITHVHKPTTTKKDAVITTTNEAAATHRPATTSEGVATTTADDPTTTPIHNPTTTYNDADTSTVIDRTTVKAPSETITSRAEDVKTTTNAAAATTTNAVPVTTNRDGSYTITSSANSSAGQPTRTGNPNTLITGTTVAEISNSQPQATSTYKYQTLSWLTDRFIYTTESVTVSTTTSATEYTLTANSTGSLPTTTTTKMENTLPQFITANINAVIPNTSDITHVRFNDILYSTLVKNAVLTAQLVQEIPSILSNTLEITPDDIIVLTITQSLASSVNVNQKKRSVGASDGILVTMALPKDQVQELQSDIYNASSTLYQTSNGQLPTFIDRTYNITSLATVSPGTSSGTINNPNGDTDIHTNNGHADDSDHVDVPAEGSKLSKGGIIGICIGVGACVYVAATIVGVKVYRNHKKEKEDNAIEQHMIFAESISSPVLHEDSLGWTETPYQRNQIHMSHLSY</sequence>
<dbReference type="PANTHER" id="PTHR35778:SF1">
    <property type="entry name" value="SIGNALING MUCIN HKR1-RELATED"/>
    <property type="match status" value="1"/>
</dbReference>
<dbReference type="GO" id="GO:0030010">
    <property type="term" value="P:establishment of cell polarity"/>
    <property type="evidence" value="ECO:0007669"/>
    <property type="project" value="TreeGrafter"/>
</dbReference>
<dbReference type="GO" id="GO:0005034">
    <property type="term" value="F:osmosensor activity"/>
    <property type="evidence" value="ECO:0007669"/>
    <property type="project" value="InterPro"/>
</dbReference>
<dbReference type="PANTHER" id="PTHR35778">
    <property type="entry name" value="SIGNALING MUCIN HKR1-RELATED"/>
    <property type="match status" value="1"/>
</dbReference>